<keyword evidence="4 9" id="KW-0808">Transferase</keyword>
<evidence type="ECO:0000256" key="5">
    <source>
        <dbReference type="ARBA" id="ARBA00022691"/>
    </source>
</evidence>
<dbReference type="GO" id="GO:0009007">
    <property type="term" value="F:site-specific DNA-methyltransferase (adenine-specific) activity"/>
    <property type="evidence" value="ECO:0007669"/>
    <property type="project" value="UniProtKB-EC"/>
</dbReference>
<dbReference type="EMBL" id="CZAY01000020">
    <property type="protein sequence ID" value="CUP99958.1"/>
    <property type="molecule type" value="Genomic_DNA"/>
</dbReference>
<dbReference type="Gene3D" id="3.40.50.150">
    <property type="entry name" value="Vaccinia Virus protein VP39"/>
    <property type="match status" value="1"/>
</dbReference>
<reference evidence="9 10" key="1">
    <citation type="submission" date="2015-09" db="EMBL/GenBank/DDBJ databases">
        <authorList>
            <consortium name="Pathogen Informatics"/>
        </authorList>
    </citation>
    <scope>NUCLEOTIDE SEQUENCE [LARGE SCALE GENOMIC DNA]</scope>
    <source>
        <strain evidence="9 10">2789STDY5834914</strain>
    </source>
</reference>
<accession>A0A174SW82</accession>
<evidence type="ECO:0000259" key="8">
    <source>
        <dbReference type="Pfam" id="PF22837"/>
    </source>
</evidence>
<feature type="domain" description="Type II methyltransferase M.Eco57I C-terminal" evidence="8">
    <location>
        <begin position="254"/>
        <end position="513"/>
    </location>
</feature>
<evidence type="ECO:0000256" key="1">
    <source>
        <dbReference type="ARBA" id="ARBA00006594"/>
    </source>
</evidence>
<evidence type="ECO:0000313" key="10">
    <source>
        <dbReference type="Proteomes" id="UP000095485"/>
    </source>
</evidence>
<dbReference type="Proteomes" id="UP000095485">
    <property type="component" value="Unassembled WGS sequence"/>
</dbReference>
<evidence type="ECO:0000256" key="4">
    <source>
        <dbReference type="ARBA" id="ARBA00022679"/>
    </source>
</evidence>
<gene>
    <name evidence="9" type="ORF">ERS852526_02537</name>
</gene>
<dbReference type="EC" id="2.1.1.72" evidence="2"/>
<dbReference type="GO" id="GO:0032259">
    <property type="term" value="P:methylation"/>
    <property type="evidence" value="ECO:0007669"/>
    <property type="project" value="UniProtKB-KW"/>
</dbReference>
<evidence type="ECO:0000256" key="3">
    <source>
        <dbReference type="ARBA" id="ARBA00022603"/>
    </source>
</evidence>
<dbReference type="PANTHER" id="PTHR33841:SF5">
    <property type="entry name" value="DNA METHYLASE (MODIFICATION METHYLASE) (METHYLTRANSFERASE)-RELATED"/>
    <property type="match status" value="1"/>
</dbReference>
<name>A0A174SW82_9FIRM</name>
<dbReference type="PROSITE" id="PS00092">
    <property type="entry name" value="N6_MTASE"/>
    <property type="match status" value="1"/>
</dbReference>
<protein>
    <recommendedName>
        <fullName evidence="2">site-specific DNA-methyltransferase (adenine-specific)</fullName>
        <ecNumber evidence="2">2.1.1.72</ecNumber>
    </recommendedName>
</protein>
<dbReference type="InterPro" id="IPR029063">
    <property type="entry name" value="SAM-dependent_MTases_sf"/>
</dbReference>
<sequence length="542" mass="62540">MILKEDSTEQKLRGAYYTPLKLAEKMVDFFKKEASIKSILEPSCGDGVFVDALVETQFLTQNRKVTAIEIEKNEAQKVAEKLKNNPNVSVVNRDFFEFYQKYKDINKYDLILGNPPYIRYQYLEEKQRMEMAEILTSHGMKANKLINTWVGFMVACVHMLSDNGKIAFVIPAEILQVAYAEDLRLFLSNKLSKITLLTFEELVFPGIEQEVVVFIGEKGDSEKGIRIIELNNLDDLENLNIYANGFQKLSHVHEKWTKYFTTEQENQLILDLKNDDRFQTLSETGIINVGITTGNNKYFSVNKKMVEVYDLTNVVRPLIGRSSHAHSVFFKYEDWKKNVDQGKAAYLIDFPDTPIEKYSQGQKKYIELGEKNGDNTGYKCKIREKWYQIPSVWVPDAFFLRRNNLYPKFVLNCCDAVSTDTMHRIKFNNDIEPERIVLSYYNSISFAFTEICGRSYGGGVLEILPGEVGNVLVPILDCVPIEKVKEILYQVDEIVRNGENIEKALDLVDNSILGEYLHVNEKTCSMARGIWKKMQHRRLKRG</sequence>
<keyword evidence="5" id="KW-0949">S-adenosyl-L-methionine</keyword>
<dbReference type="Pfam" id="PF22837">
    <property type="entry name" value="M_Eco57I_C"/>
    <property type="match status" value="1"/>
</dbReference>
<dbReference type="InterPro" id="IPR002052">
    <property type="entry name" value="DNA_methylase_N6_adenine_CS"/>
</dbReference>
<comment type="similarity">
    <text evidence="1">Belongs to the N(4)/N(6)-methyltransferase family.</text>
</comment>
<keyword evidence="3 9" id="KW-0489">Methyltransferase</keyword>
<comment type="catalytic activity">
    <reaction evidence="6">
        <text>a 2'-deoxyadenosine in DNA + S-adenosyl-L-methionine = an N(6)-methyl-2'-deoxyadenosine in DNA + S-adenosyl-L-homocysteine + H(+)</text>
        <dbReference type="Rhea" id="RHEA:15197"/>
        <dbReference type="Rhea" id="RHEA-COMP:12418"/>
        <dbReference type="Rhea" id="RHEA-COMP:12419"/>
        <dbReference type="ChEBI" id="CHEBI:15378"/>
        <dbReference type="ChEBI" id="CHEBI:57856"/>
        <dbReference type="ChEBI" id="CHEBI:59789"/>
        <dbReference type="ChEBI" id="CHEBI:90615"/>
        <dbReference type="ChEBI" id="CHEBI:90616"/>
        <dbReference type="EC" id="2.1.1.72"/>
    </reaction>
</comment>
<dbReference type="SUPFAM" id="SSF53335">
    <property type="entry name" value="S-adenosyl-L-methionine-dependent methyltransferases"/>
    <property type="match status" value="1"/>
</dbReference>
<evidence type="ECO:0000259" key="7">
    <source>
        <dbReference type="Pfam" id="PF07669"/>
    </source>
</evidence>
<dbReference type="AlphaFoldDB" id="A0A174SW82"/>
<dbReference type="PANTHER" id="PTHR33841">
    <property type="entry name" value="DNA METHYLTRANSFERASE YEEA-RELATED"/>
    <property type="match status" value="1"/>
</dbReference>
<dbReference type="InterPro" id="IPR054520">
    <property type="entry name" value="M_Eco57I_C"/>
</dbReference>
<dbReference type="GO" id="GO:0006304">
    <property type="term" value="P:DNA modification"/>
    <property type="evidence" value="ECO:0007669"/>
    <property type="project" value="InterPro"/>
</dbReference>
<dbReference type="Pfam" id="PF07669">
    <property type="entry name" value="Eco57I"/>
    <property type="match status" value="1"/>
</dbReference>
<feature type="domain" description="Type II methyltransferase M.TaqI-like" evidence="7">
    <location>
        <begin position="56"/>
        <end position="201"/>
    </location>
</feature>
<evidence type="ECO:0000256" key="2">
    <source>
        <dbReference type="ARBA" id="ARBA00011900"/>
    </source>
</evidence>
<dbReference type="PRINTS" id="PR00507">
    <property type="entry name" value="N12N6MTFRASE"/>
</dbReference>
<dbReference type="InterPro" id="IPR050953">
    <property type="entry name" value="N4_N6_ade-DNA_methylase"/>
</dbReference>
<dbReference type="CDD" id="cd02440">
    <property type="entry name" value="AdoMet_MTases"/>
    <property type="match status" value="1"/>
</dbReference>
<dbReference type="RefSeq" id="WP_055284205.1">
    <property type="nucleotide sequence ID" value="NZ_CZAY01000020.1"/>
</dbReference>
<organism evidence="9 10">
    <name type="scientific">Dorea longicatena</name>
    <dbReference type="NCBI Taxonomy" id="88431"/>
    <lineage>
        <taxon>Bacteria</taxon>
        <taxon>Bacillati</taxon>
        <taxon>Bacillota</taxon>
        <taxon>Clostridia</taxon>
        <taxon>Lachnospirales</taxon>
        <taxon>Lachnospiraceae</taxon>
        <taxon>Dorea</taxon>
    </lineage>
</organism>
<dbReference type="GO" id="GO:0003676">
    <property type="term" value="F:nucleic acid binding"/>
    <property type="evidence" value="ECO:0007669"/>
    <property type="project" value="InterPro"/>
</dbReference>
<evidence type="ECO:0000256" key="6">
    <source>
        <dbReference type="ARBA" id="ARBA00047942"/>
    </source>
</evidence>
<dbReference type="GeneID" id="96229814"/>
<proteinExistence type="inferred from homology"/>
<dbReference type="OrthoDB" id="9815272at2"/>
<dbReference type="InterPro" id="IPR011639">
    <property type="entry name" value="MethylTrfase_TaqI-like_dom"/>
</dbReference>
<evidence type="ECO:0000313" key="9">
    <source>
        <dbReference type="EMBL" id="CUP99958.1"/>
    </source>
</evidence>